<reference evidence="1 2" key="1">
    <citation type="journal article" date="2010" name="Science">
        <title>Genomic comparison of the ants Camponotus floridanus and Harpegnathos saltator.</title>
        <authorList>
            <person name="Bonasio R."/>
            <person name="Zhang G."/>
            <person name="Ye C."/>
            <person name="Mutti N.S."/>
            <person name="Fang X."/>
            <person name="Qin N."/>
            <person name="Donahue G."/>
            <person name="Yang P."/>
            <person name="Li Q."/>
            <person name="Li C."/>
            <person name="Zhang P."/>
            <person name="Huang Z."/>
            <person name="Berger S.L."/>
            <person name="Reinberg D."/>
            <person name="Wang J."/>
            <person name="Liebig J."/>
        </authorList>
    </citation>
    <scope>NUCLEOTIDE SEQUENCE [LARGE SCALE GENOMIC DNA]</scope>
    <source>
        <strain evidence="1 2">R22 G/1</strain>
    </source>
</reference>
<accession>E2C5M7</accession>
<dbReference type="OMA" id="RVMEANW"/>
<dbReference type="EMBL" id="GL452776">
    <property type="protein sequence ID" value="EFN76738.1"/>
    <property type="molecule type" value="Genomic_DNA"/>
</dbReference>
<name>E2C5M7_HARSA</name>
<dbReference type="OrthoDB" id="16520at2759"/>
<organism evidence="2">
    <name type="scientific">Harpegnathos saltator</name>
    <name type="common">Jerdon's jumping ant</name>
    <dbReference type="NCBI Taxonomy" id="610380"/>
    <lineage>
        <taxon>Eukaryota</taxon>
        <taxon>Metazoa</taxon>
        <taxon>Ecdysozoa</taxon>
        <taxon>Arthropoda</taxon>
        <taxon>Hexapoda</taxon>
        <taxon>Insecta</taxon>
        <taxon>Pterygota</taxon>
        <taxon>Neoptera</taxon>
        <taxon>Endopterygota</taxon>
        <taxon>Hymenoptera</taxon>
        <taxon>Apocrita</taxon>
        <taxon>Aculeata</taxon>
        <taxon>Formicoidea</taxon>
        <taxon>Formicidae</taxon>
        <taxon>Ponerinae</taxon>
        <taxon>Ponerini</taxon>
        <taxon>Harpegnathos</taxon>
    </lineage>
</organism>
<evidence type="ECO:0000313" key="2">
    <source>
        <dbReference type="Proteomes" id="UP000008237"/>
    </source>
</evidence>
<dbReference type="InParanoid" id="E2C5M7"/>
<evidence type="ECO:0000313" key="1">
    <source>
        <dbReference type="EMBL" id="EFN76738.1"/>
    </source>
</evidence>
<dbReference type="AlphaFoldDB" id="E2C5M7"/>
<keyword evidence="2" id="KW-1185">Reference proteome</keyword>
<protein>
    <submittedName>
        <fullName evidence="1">Uncharacterized protein</fullName>
    </submittedName>
</protein>
<gene>
    <name evidence="1" type="ORF">EAI_04486</name>
</gene>
<proteinExistence type="predicted"/>
<dbReference type="Proteomes" id="UP000008237">
    <property type="component" value="Unassembled WGS sequence"/>
</dbReference>
<sequence>MAVRHYAHQYTVQLTEKKITDGNVSSESSDVDDYYPLIHHSVSGSTLDRNARRRVMEANWDEVNRKSFEYGDNFIPIRELQLPLVLRHRRYKE</sequence>